<dbReference type="Pfam" id="PF03808">
    <property type="entry name" value="Glyco_tran_WecG"/>
    <property type="match status" value="1"/>
</dbReference>
<name>A0ABU1WM14_9BURK</name>
<dbReference type="PANTHER" id="PTHR34136">
    <property type="match status" value="1"/>
</dbReference>
<comment type="caution">
    <text evidence="3">The sequence shown here is derived from an EMBL/GenBank/DDBJ whole genome shotgun (WGS) entry which is preliminary data.</text>
</comment>
<dbReference type="Proteomes" id="UP001265700">
    <property type="component" value="Unassembled WGS sequence"/>
</dbReference>
<keyword evidence="1 3" id="KW-0328">Glycosyltransferase</keyword>
<organism evidence="3 4">
    <name type="scientific">Hydrogenophaga palleronii</name>
    <dbReference type="NCBI Taxonomy" id="65655"/>
    <lineage>
        <taxon>Bacteria</taxon>
        <taxon>Pseudomonadati</taxon>
        <taxon>Pseudomonadota</taxon>
        <taxon>Betaproteobacteria</taxon>
        <taxon>Burkholderiales</taxon>
        <taxon>Comamonadaceae</taxon>
        <taxon>Hydrogenophaga</taxon>
    </lineage>
</organism>
<dbReference type="InterPro" id="IPR004629">
    <property type="entry name" value="WecG_TagA_CpsF"/>
</dbReference>
<dbReference type="PANTHER" id="PTHR34136:SF1">
    <property type="entry name" value="UDP-N-ACETYL-D-MANNOSAMINURONIC ACID TRANSFERASE"/>
    <property type="match status" value="1"/>
</dbReference>
<keyword evidence="2 3" id="KW-0808">Transferase</keyword>
<dbReference type="NCBIfam" id="TIGR00696">
    <property type="entry name" value="wecG_tagA_cpsF"/>
    <property type="match status" value="1"/>
</dbReference>
<dbReference type="CDD" id="cd06533">
    <property type="entry name" value="Glyco_transf_WecG_TagA"/>
    <property type="match status" value="1"/>
</dbReference>
<dbReference type="GO" id="GO:0047244">
    <property type="term" value="F:N-acetylglucosaminyldiphosphoundecaprenol N-acetyl-beta-D-mannosaminyltransferase activity"/>
    <property type="evidence" value="ECO:0007669"/>
    <property type="project" value="UniProtKB-EC"/>
</dbReference>
<dbReference type="RefSeq" id="WP_310315131.1">
    <property type="nucleotide sequence ID" value="NZ_JAVDWU010000003.1"/>
</dbReference>
<sequence>MNPSTPPSVCTICGLPVVLASLHETLDDLLARIARGEGAWLLTLNTEMLARSARDPNYRNLMLQADIITADGMPLVWASRFKRTGQIIAGRTTGVDLVDAYLRLPQVPPYAIIGGLDPMATLALYEPAAREACRYLFDGKVDLGEAQLEQFASALKEQEVRTVFIALGVPKQDRLALQLRARLPYLVLMGIGGTFEILGPNGGRAPGWMRSAGLEWLYRLAREPGRLWKRYLLSYPAGIGMLLKDCLKVRP</sequence>
<evidence type="ECO:0000256" key="2">
    <source>
        <dbReference type="ARBA" id="ARBA00022679"/>
    </source>
</evidence>
<gene>
    <name evidence="3" type="ORF">J2W49_002016</name>
</gene>
<accession>A0ABU1WM14</accession>
<keyword evidence="4" id="KW-1185">Reference proteome</keyword>
<evidence type="ECO:0000313" key="3">
    <source>
        <dbReference type="EMBL" id="MDR7150061.1"/>
    </source>
</evidence>
<dbReference type="EC" id="2.4.1.187" evidence="3"/>
<protein>
    <submittedName>
        <fullName evidence="3">N-acetylglucosaminyldiphosphoundecaprenol N-acetyl-beta-D-mannosaminyltransferase</fullName>
        <ecNumber evidence="3">2.4.1.187</ecNumber>
    </submittedName>
</protein>
<dbReference type="EMBL" id="JAVDWU010000003">
    <property type="protein sequence ID" value="MDR7150061.1"/>
    <property type="molecule type" value="Genomic_DNA"/>
</dbReference>
<proteinExistence type="predicted"/>
<evidence type="ECO:0000256" key="1">
    <source>
        <dbReference type="ARBA" id="ARBA00022676"/>
    </source>
</evidence>
<evidence type="ECO:0000313" key="4">
    <source>
        <dbReference type="Proteomes" id="UP001265700"/>
    </source>
</evidence>
<reference evidence="3 4" key="1">
    <citation type="submission" date="2023-07" db="EMBL/GenBank/DDBJ databases">
        <title>Sorghum-associated microbial communities from plants grown in Nebraska, USA.</title>
        <authorList>
            <person name="Schachtman D."/>
        </authorList>
    </citation>
    <scope>NUCLEOTIDE SEQUENCE [LARGE SCALE GENOMIC DNA]</scope>
    <source>
        <strain evidence="3 4">4249</strain>
    </source>
</reference>